<dbReference type="Gene3D" id="2.30.30.140">
    <property type="match status" value="1"/>
</dbReference>
<evidence type="ECO:0000256" key="5">
    <source>
        <dbReference type="SAM" id="MobiDB-lite"/>
    </source>
</evidence>
<dbReference type="EMBL" id="JAIWQS010000011">
    <property type="protein sequence ID" value="KAJ8750291.1"/>
    <property type="molecule type" value="Genomic_DNA"/>
</dbReference>
<dbReference type="InterPro" id="IPR005824">
    <property type="entry name" value="KOW"/>
</dbReference>
<keyword evidence="3" id="KW-0677">Repeat</keyword>
<sequence>MKLSFSIPSKSSKSAPIPKPTSQDEDQIVDKEEEKQYVTEFDPSKVASSKNNRNLVIPPLENEYQPHKRMKNLELPLSLQSDTDLRFEVESLSAADGGSNISYGLNLREGTTAATTTKEDRNGSQNPINENLLLEKLKYDLKRLPEDQGMEEFKDVPVEDFAATLLAGYGWHEGMGIGRNAKGDVKVKEYRKHTDKEGLGFVSHNSNSTGSRKDREEAKQKQKNGIESRDRDKNRDGNRYFVGKDVRIIGGPRDTIVGSKATIVEILDPDRVVLKIAETREDLTLRVHNIADLGSNEEEKCLRKLKNLKISNVGQTYDIDNNSGIERERNEKKFDTDIQRGVSWLRSRIRVRIVSKDLKRGRLYLKKGEIVDVVGPYMCDISMDESKELVQGVDQDLLETALPRRGGPVLVLSGKHKGKYGSLVQRDLDTEIAVVQDAETHELLNVKLEEIAEYMGDPSFIGY</sequence>
<feature type="compositionally biased region" description="Low complexity" evidence="5">
    <location>
        <begin position="1"/>
        <end position="16"/>
    </location>
</feature>
<gene>
    <name evidence="7" type="ORF">K2173_014206</name>
</gene>
<dbReference type="SMART" id="SM00739">
    <property type="entry name" value="KOW"/>
    <property type="match status" value="2"/>
</dbReference>
<feature type="region of interest" description="Disordered" evidence="5">
    <location>
        <begin position="1"/>
        <end position="63"/>
    </location>
</feature>
<feature type="region of interest" description="Disordered" evidence="5">
    <location>
        <begin position="196"/>
        <end position="238"/>
    </location>
</feature>
<dbReference type="GO" id="GO:0005681">
    <property type="term" value="C:spliceosomal complex"/>
    <property type="evidence" value="ECO:0007669"/>
    <property type="project" value="TreeGrafter"/>
</dbReference>
<dbReference type="InterPro" id="IPR041994">
    <property type="entry name" value="GPKOW_KOW2"/>
</dbReference>
<feature type="domain" description="G-patch" evidence="6">
    <location>
        <begin position="158"/>
        <end position="204"/>
    </location>
</feature>
<protein>
    <recommendedName>
        <fullName evidence="6">G-patch domain-containing protein</fullName>
    </recommendedName>
</protein>
<dbReference type="AlphaFoldDB" id="A0AAV8SDL1"/>
<evidence type="ECO:0000313" key="8">
    <source>
        <dbReference type="Proteomes" id="UP001159364"/>
    </source>
</evidence>
<evidence type="ECO:0000256" key="1">
    <source>
        <dbReference type="ARBA" id="ARBA00004123"/>
    </source>
</evidence>
<keyword evidence="4" id="KW-0539">Nucleus</keyword>
<dbReference type="Pfam" id="PF12656">
    <property type="entry name" value="G-patch_2"/>
    <property type="match status" value="1"/>
</dbReference>
<dbReference type="InterPro" id="IPR000467">
    <property type="entry name" value="G_patch_dom"/>
</dbReference>
<comment type="subcellular location">
    <subcellularLocation>
        <location evidence="1">Nucleus</location>
    </subcellularLocation>
</comment>
<evidence type="ECO:0000256" key="4">
    <source>
        <dbReference type="ARBA" id="ARBA00023242"/>
    </source>
</evidence>
<dbReference type="InterPro" id="IPR026822">
    <property type="entry name" value="Spp2/MOS2_G-patch"/>
</dbReference>
<evidence type="ECO:0000313" key="7">
    <source>
        <dbReference type="EMBL" id="KAJ8750291.1"/>
    </source>
</evidence>
<feature type="compositionally biased region" description="Basic and acidic residues" evidence="5">
    <location>
        <begin position="28"/>
        <end position="37"/>
    </location>
</feature>
<dbReference type="Proteomes" id="UP001159364">
    <property type="component" value="Linkage Group LG11"/>
</dbReference>
<dbReference type="InterPro" id="IPR045166">
    <property type="entry name" value="Spp2-like"/>
</dbReference>
<feature type="compositionally biased region" description="Basic and acidic residues" evidence="5">
    <location>
        <begin position="211"/>
        <end position="238"/>
    </location>
</feature>
<dbReference type="Pfam" id="PF25088">
    <property type="entry name" value="GPKOW_C"/>
    <property type="match status" value="1"/>
</dbReference>
<keyword evidence="8" id="KW-1185">Reference proteome</keyword>
<evidence type="ECO:0000259" key="6">
    <source>
        <dbReference type="PROSITE" id="PS50174"/>
    </source>
</evidence>
<dbReference type="GO" id="GO:0003676">
    <property type="term" value="F:nucleic acid binding"/>
    <property type="evidence" value="ECO:0007669"/>
    <property type="project" value="InterPro"/>
</dbReference>
<accession>A0AAV8SDL1</accession>
<dbReference type="PANTHER" id="PTHR15818:SF2">
    <property type="entry name" value="G-PATCH DOMAIN AND KOW MOTIFS-CONTAINING PROTEIN"/>
    <property type="match status" value="1"/>
</dbReference>
<evidence type="ECO:0000256" key="3">
    <source>
        <dbReference type="ARBA" id="ARBA00022737"/>
    </source>
</evidence>
<comment type="similarity">
    <text evidence="2">Belongs to the MOS2 family.</text>
</comment>
<organism evidence="7 8">
    <name type="scientific">Erythroxylum novogranatense</name>
    <dbReference type="NCBI Taxonomy" id="1862640"/>
    <lineage>
        <taxon>Eukaryota</taxon>
        <taxon>Viridiplantae</taxon>
        <taxon>Streptophyta</taxon>
        <taxon>Embryophyta</taxon>
        <taxon>Tracheophyta</taxon>
        <taxon>Spermatophyta</taxon>
        <taxon>Magnoliopsida</taxon>
        <taxon>eudicotyledons</taxon>
        <taxon>Gunneridae</taxon>
        <taxon>Pentapetalae</taxon>
        <taxon>rosids</taxon>
        <taxon>fabids</taxon>
        <taxon>Malpighiales</taxon>
        <taxon>Erythroxylaceae</taxon>
        <taxon>Erythroxylum</taxon>
    </lineage>
</organism>
<dbReference type="PANTHER" id="PTHR15818">
    <property type="entry name" value="G PATCH AND KOW-CONTAINING"/>
    <property type="match status" value="1"/>
</dbReference>
<evidence type="ECO:0000256" key="2">
    <source>
        <dbReference type="ARBA" id="ARBA00010966"/>
    </source>
</evidence>
<dbReference type="CDD" id="cd13153">
    <property type="entry name" value="KOW_GPKOW_B"/>
    <property type="match status" value="1"/>
</dbReference>
<dbReference type="PROSITE" id="PS50174">
    <property type="entry name" value="G_PATCH"/>
    <property type="match status" value="1"/>
</dbReference>
<dbReference type="GO" id="GO:0000398">
    <property type="term" value="P:mRNA splicing, via spliceosome"/>
    <property type="evidence" value="ECO:0007669"/>
    <property type="project" value="InterPro"/>
</dbReference>
<comment type="caution">
    <text evidence="7">The sequence shown here is derived from an EMBL/GenBank/DDBJ whole genome shotgun (WGS) entry which is preliminary data.</text>
</comment>
<name>A0AAV8SDL1_9ROSI</name>
<proteinExistence type="inferred from homology"/>
<reference evidence="7 8" key="1">
    <citation type="submission" date="2021-09" db="EMBL/GenBank/DDBJ databases">
        <title>Genomic insights and catalytic innovation underlie evolution of tropane alkaloids biosynthesis.</title>
        <authorList>
            <person name="Wang Y.-J."/>
            <person name="Tian T."/>
            <person name="Huang J.-P."/>
            <person name="Huang S.-X."/>
        </authorList>
    </citation>
    <scope>NUCLEOTIDE SEQUENCE [LARGE SCALE GENOMIC DNA]</scope>
    <source>
        <strain evidence="7">KIB-2018</strain>
        <tissue evidence="7">Leaf</tissue>
    </source>
</reference>
<dbReference type="SMART" id="SM00443">
    <property type="entry name" value="G_patch"/>
    <property type="match status" value="1"/>
</dbReference>